<evidence type="ECO:0000256" key="1">
    <source>
        <dbReference type="SAM" id="Phobius"/>
    </source>
</evidence>
<dbReference type="NCBIfam" id="TIGR04294">
    <property type="entry name" value="pre_pil_HX9DG"/>
    <property type="match status" value="1"/>
</dbReference>
<dbReference type="Pfam" id="PF07963">
    <property type="entry name" value="N_methyl"/>
    <property type="match status" value="1"/>
</dbReference>
<dbReference type="EMBL" id="CP036289">
    <property type="protein sequence ID" value="QDU73358.1"/>
    <property type="molecule type" value="Genomic_DNA"/>
</dbReference>
<dbReference type="InterPro" id="IPR045584">
    <property type="entry name" value="Pilin-like"/>
</dbReference>
<dbReference type="PANTHER" id="PTHR30093">
    <property type="entry name" value="GENERAL SECRETION PATHWAY PROTEIN G"/>
    <property type="match status" value="1"/>
</dbReference>
<dbReference type="InterPro" id="IPR012902">
    <property type="entry name" value="N_methyl_site"/>
</dbReference>
<dbReference type="Proteomes" id="UP000318626">
    <property type="component" value="Chromosome"/>
</dbReference>
<feature type="transmembrane region" description="Helical" evidence="1">
    <location>
        <begin position="51"/>
        <end position="75"/>
    </location>
</feature>
<dbReference type="AlphaFoldDB" id="A0A518C2B8"/>
<gene>
    <name evidence="3" type="ORF">Pan97_03280</name>
</gene>
<name>A0A518C2B8_9BACT</name>
<dbReference type="InterPro" id="IPR011453">
    <property type="entry name" value="DUF1559"/>
</dbReference>
<keyword evidence="1" id="KW-0472">Membrane</keyword>
<dbReference type="InterPro" id="IPR027558">
    <property type="entry name" value="Pre_pil_HX9DG_C"/>
</dbReference>
<dbReference type="SUPFAM" id="SSF54523">
    <property type="entry name" value="Pili subunits"/>
    <property type="match status" value="1"/>
</dbReference>
<dbReference type="OrthoDB" id="254023at2"/>
<accession>A0A518C2B8</accession>
<keyword evidence="4" id="KW-1185">Reference proteome</keyword>
<proteinExistence type="predicted"/>
<dbReference type="Pfam" id="PF07596">
    <property type="entry name" value="SBP_bac_10"/>
    <property type="match status" value="2"/>
</dbReference>
<evidence type="ECO:0000259" key="2">
    <source>
        <dbReference type="Pfam" id="PF07596"/>
    </source>
</evidence>
<sequence length="446" mass="47800">MESGRISLRAFETWNGILDVALCQNRDTAQSPHETQKLMTSNHLLAKPRPAFTLVELLVVIAIIGILVGLVLPAVASARASARRMECQSNLKQIGIGMVNFAGIDKGRRLASGGFSWKRDGAVTEVGWVADMVNSNIGVGDMLCASNNSQISDTYEDLLSQTNVTKTGTAPNDYAAFADPEGDSLGSLTVALESGLAGKNPCREICETAGLQTPGDDRDNHVKTKIYDKLYNTNYTAHWFLIRSRVRMSYDSSTRRATGNLVTTTGTNPLVSLAATHGPLTTAMVDNSATSSSLIPLLGDGLSGGGGLLSRGLSGSVSAGDPMVPFCTWGPRVSASPSDTIAGWTPTTLLQPPTFSSVSEAVWKEAWWEGCRQDLRQFGANHGDVCNVLMADGSVRSLTDSDGDGYLNPGFIAGEDYLVGYERDTEAEVPETECYSRWDLKPLKFK</sequence>
<dbReference type="KEGG" id="bvo:Pan97_03280"/>
<evidence type="ECO:0000313" key="4">
    <source>
        <dbReference type="Proteomes" id="UP000318626"/>
    </source>
</evidence>
<feature type="domain" description="DUF1559" evidence="2">
    <location>
        <begin position="370"/>
        <end position="401"/>
    </location>
</feature>
<dbReference type="Gene3D" id="3.30.700.10">
    <property type="entry name" value="Glycoprotein, Type 4 Pilin"/>
    <property type="match status" value="1"/>
</dbReference>
<evidence type="ECO:0000313" key="3">
    <source>
        <dbReference type="EMBL" id="QDU73358.1"/>
    </source>
</evidence>
<dbReference type="PANTHER" id="PTHR30093:SF2">
    <property type="entry name" value="TYPE II SECRETION SYSTEM PROTEIN H"/>
    <property type="match status" value="1"/>
</dbReference>
<dbReference type="NCBIfam" id="TIGR02532">
    <property type="entry name" value="IV_pilin_GFxxxE"/>
    <property type="match status" value="1"/>
</dbReference>
<keyword evidence="1" id="KW-0812">Transmembrane</keyword>
<keyword evidence="1" id="KW-1133">Transmembrane helix</keyword>
<organism evidence="3 4">
    <name type="scientific">Bremerella volcania</name>
    <dbReference type="NCBI Taxonomy" id="2527984"/>
    <lineage>
        <taxon>Bacteria</taxon>
        <taxon>Pseudomonadati</taxon>
        <taxon>Planctomycetota</taxon>
        <taxon>Planctomycetia</taxon>
        <taxon>Pirellulales</taxon>
        <taxon>Pirellulaceae</taxon>
        <taxon>Bremerella</taxon>
    </lineage>
</organism>
<feature type="domain" description="DUF1559" evidence="2">
    <location>
        <begin position="77"/>
        <end position="129"/>
    </location>
</feature>
<protein>
    <recommendedName>
        <fullName evidence="2">DUF1559 domain-containing protein</fullName>
    </recommendedName>
</protein>
<reference evidence="4" key="1">
    <citation type="submission" date="2019-02" db="EMBL/GenBank/DDBJ databases">
        <title>Deep-cultivation of Planctomycetes and their phenomic and genomic characterization uncovers novel biology.</title>
        <authorList>
            <person name="Wiegand S."/>
            <person name="Jogler M."/>
            <person name="Boedeker C."/>
            <person name="Pinto D."/>
            <person name="Vollmers J."/>
            <person name="Rivas-Marin E."/>
            <person name="Kohn T."/>
            <person name="Peeters S.H."/>
            <person name="Heuer A."/>
            <person name="Rast P."/>
            <person name="Oberbeckmann S."/>
            <person name="Bunk B."/>
            <person name="Jeske O."/>
            <person name="Meyerdierks A."/>
            <person name="Storesund J.E."/>
            <person name="Kallscheuer N."/>
            <person name="Luecker S."/>
            <person name="Lage O.M."/>
            <person name="Pohl T."/>
            <person name="Merkel B.J."/>
            <person name="Hornburger P."/>
            <person name="Mueller R.-W."/>
            <person name="Bruemmer F."/>
            <person name="Labrenz M."/>
            <person name="Spormann A.M."/>
            <person name="Op den Camp H."/>
            <person name="Overmann J."/>
            <person name="Amann R."/>
            <person name="Jetten M.S.M."/>
            <person name="Mascher T."/>
            <person name="Medema M.H."/>
            <person name="Devos D.P."/>
            <person name="Kaster A.-K."/>
            <person name="Ovreas L."/>
            <person name="Rohde M."/>
            <person name="Galperin M.Y."/>
            <person name="Jogler C."/>
        </authorList>
    </citation>
    <scope>NUCLEOTIDE SEQUENCE [LARGE SCALE GENOMIC DNA]</scope>
    <source>
        <strain evidence="4">Pan97</strain>
    </source>
</reference>